<dbReference type="InterPro" id="IPR036691">
    <property type="entry name" value="Endo/exonu/phosph_ase_sf"/>
</dbReference>
<protein>
    <recommendedName>
        <fullName evidence="4">Tyrosyl-DNA phosphodiesterase 2</fullName>
    </recommendedName>
    <alternativeName>
        <fullName evidence="12">5'-tyrosyl-DNA phosphodiesterase</fullName>
    </alternativeName>
</protein>
<proteinExistence type="predicted"/>
<dbReference type="PANTHER" id="PTHR15822">
    <property type="entry name" value="TRAF AND TNF RECEPTOR-ASSOCIATED PROTEIN"/>
    <property type="match status" value="1"/>
</dbReference>
<comment type="cofactor">
    <cofactor evidence="1">
        <name>Mn(2+)</name>
        <dbReference type="ChEBI" id="CHEBI:29035"/>
    </cofactor>
</comment>
<dbReference type="PANTHER" id="PTHR15822:SF4">
    <property type="entry name" value="TYROSYL-DNA PHOSPHODIESTERASE 2"/>
    <property type="match status" value="1"/>
</dbReference>
<sequence>MLKKSHVKLLKSETINYPTTDMMRNLLIAQVKIHGLELCLMTSHLESCKEHSQERMNQLRKVWEKMREAPANVTVIFGGDTNLRDHEVAKLGGLPSGVCDIWEFLGRPEHCKYTWDTKTNTNKKLCYVSRLRFDRVLLRAAKEGARVVPEHMDLIGLEKLDCGRFTSDHWGILCGFTIQT</sequence>
<keyword evidence="14" id="KW-1185">Reference proteome</keyword>
<evidence type="ECO:0000313" key="13">
    <source>
        <dbReference type="EMBL" id="MBN3314750.1"/>
    </source>
</evidence>
<dbReference type="GO" id="GO:0004518">
    <property type="term" value="F:nuclease activity"/>
    <property type="evidence" value="ECO:0007669"/>
    <property type="project" value="UniProtKB-KW"/>
</dbReference>
<comment type="subcellular location">
    <subcellularLocation>
        <location evidence="3">Nucleus</location>
        <location evidence="3">PML body</location>
    </subcellularLocation>
</comment>
<evidence type="ECO:0000256" key="11">
    <source>
        <dbReference type="ARBA" id="ARBA00023242"/>
    </source>
</evidence>
<dbReference type="FunFam" id="3.60.10.10:FF:000024">
    <property type="entry name" value="Tyrosyl-DNA phosphodiesterase 2"/>
    <property type="match status" value="1"/>
</dbReference>
<keyword evidence="6" id="KW-0479">Metal-binding</keyword>
<evidence type="ECO:0000256" key="6">
    <source>
        <dbReference type="ARBA" id="ARBA00022723"/>
    </source>
</evidence>
<reference evidence="13" key="1">
    <citation type="journal article" date="2021" name="Cell">
        <title>Tracing the genetic footprints of vertebrate landing in non-teleost ray-finned fishes.</title>
        <authorList>
            <person name="Bi X."/>
            <person name="Wang K."/>
            <person name="Yang L."/>
            <person name="Pan H."/>
            <person name="Jiang H."/>
            <person name="Wei Q."/>
            <person name="Fang M."/>
            <person name="Yu H."/>
            <person name="Zhu C."/>
            <person name="Cai Y."/>
            <person name="He Y."/>
            <person name="Gan X."/>
            <person name="Zeng H."/>
            <person name="Yu D."/>
            <person name="Zhu Y."/>
            <person name="Jiang H."/>
            <person name="Qiu Q."/>
            <person name="Yang H."/>
            <person name="Zhang Y.E."/>
            <person name="Wang W."/>
            <person name="Zhu M."/>
            <person name="He S."/>
            <person name="Zhang G."/>
        </authorList>
    </citation>
    <scope>NUCLEOTIDE SEQUENCE</scope>
    <source>
        <strain evidence="13">Allg_001</strain>
    </source>
</reference>
<dbReference type="GO" id="GO:0005737">
    <property type="term" value="C:cytoplasm"/>
    <property type="evidence" value="ECO:0007669"/>
    <property type="project" value="TreeGrafter"/>
</dbReference>
<accession>A0A8J7NKC1</accession>
<evidence type="ECO:0000256" key="5">
    <source>
        <dbReference type="ARBA" id="ARBA00022722"/>
    </source>
</evidence>
<dbReference type="Gene3D" id="3.60.10.10">
    <property type="entry name" value="Endonuclease/exonuclease/phosphatase"/>
    <property type="match status" value="1"/>
</dbReference>
<keyword evidence="9" id="KW-0460">Magnesium</keyword>
<keyword evidence="5" id="KW-0540">Nuclease</keyword>
<evidence type="ECO:0000256" key="3">
    <source>
        <dbReference type="ARBA" id="ARBA00004322"/>
    </source>
</evidence>
<keyword evidence="7" id="KW-0227">DNA damage</keyword>
<keyword evidence="10" id="KW-0234">DNA repair</keyword>
<evidence type="ECO:0000256" key="4">
    <source>
        <dbReference type="ARBA" id="ARBA00017870"/>
    </source>
</evidence>
<dbReference type="CDD" id="cd09080">
    <property type="entry name" value="TDP2"/>
    <property type="match status" value="1"/>
</dbReference>
<name>A0A8J7NKC1_ATRSP</name>
<evidence type="ECO:0000256" key="9">
    <source>
        <dbReference type="ARBA" id="ARBA00022842"/>
    </source>
</evidence>
<keyword evidence="11" id="KW-0539">Nucleus</keyword>
<keyword evidence="8" id="KW-0378">Hydrolase</keyword>
<evidence type="ECO:0000256" key="8">
    <source>
        <dbReference type="ARBA" id="ARBA00022801"/>
    </source>
</evidence>
<dbReference type="InterPro" id="IPR051547">
    <property type="entry name" value="TDP2-like"/>
</dbReference>
<dbReference type="GO" id="GO:0070260">
    <property type="term" value="F:5'-tyrosyl-DNA phosphodiesterase activity"/>
    <property type="evidence" value="ECO:0007669"/>
    <property type="project" value="TreeGrafter"/>
</dbReference>
<comment type="cofactor">
    <cofactor evidence="2">
        <name>Mg(2+)</name>
        <dbReference type="ChEBI" id="CHEBI:18420"/>
    </cofactor>
</comment>
<evidence type="ECO:0000256" key="10">
    <source>
        <dbReference type="ARBA" id="ARBA00023204"/>
    </source>
</evidence>
<dbReference type="SUPFAM" id="SSF56219">
    <property type="entry name" value="DNase I-like"/>
    <property type="match status" value="1"/>
</dbReference>
<dbReference type="GO" id="GO:0016605">
    <property type="term" value="C:PML body"/>
    <property type="evidence" value="ECO:0007669"/>
    <property type="project" value="UniProtKB-SubCell"/>
</dbReference>
<evidence type="ECO:0000256" key="7">
    <source>
        <dbReference type="ARBA" id="ARBA00022763"/>
    </source>
</evidence>
<dbReference type="EMBL" id="JAAWVO010016898">
    <property type="protein sequence ID" value="MBN3314750.1"/>
    <property type="molecule type" value="Genomic_DNA"/>
</dbReference>
<dbReference type="GO" id="GO:0003697">
    <property type="term" value="F:single-stranded DNA binding"/>
    <property type="evidence" value="ECO:0007669"/>
    <property type="project" value="TreeGrafter"/>
</dbReference>
<evidence type="ECO:0000256" key="1">
    <source>
        <dbReference type="ARBA" id="ARBA00001936"/>
    </source>
</evidence>
<organism evidence="13 14">
    <name type="scientific">Atractosteus spatula</name>
    <name type="common">Alligator gar</name>
    <name type="synonym">Lepisosteus spatula</name>
    <dbReference type="NCBI Taxonomy" id="7917"/>
    <lineage>
        <taxon>Eukaryota</taxon>
        <taxon>Metazoa</taxon>
        <taxon>Chordata</taxon>
        <taxon>Craniata</taxon>
        <taxon>Vertebrata</taxon>
        <taxon>Euteleostomi</taxon>
        <taxon>Actinopterygii</taxon>
        <taxon>Neopterygii</taxon>
        <taxon>Holostei</taxon>
        <taxon>Semionotiformes</taxon>
        <taxon>Lepisosteidae</taxon>
        <taxon>Atractosteus</taxon>
    </lineage>
</organism>
<dbReference type="AlphaFoldDB" id="A0A8J7NKC1"/>
<evidence type="ECO:0000256" key="12">
    <source>
        <dbReference type="ARBA" id="ARBA00031304"/>
    </source>
</evidence>
<gene>
    <name evidence="13" type="primary">Tdp2_1</name>
    <name evidence="13" type="ORF">GTO95_0013942</name>
</gene>
<evidence type="ECO:0000256" key="2">
    <source>
        <dbReference type="ARBA" id="ARBA00001946"/>
    </source>
</evidence>
<dbReference type="GO" id="GO:0046872">
    <property type="term" value="F:metal ion binding"/>
    <property type="evidence" value="ECO:0007669"/>
    <property type="project" value="UniProtKB-KW"/>
</dbReference>
<evidence type="ECO:0000313" key="14">
    <source>
        <dbReference type="Proteomes" id="UP000736164"/>
    </source>
</evidence>
<feature type="non-terminal residue" evidence="13">
    <location>
        <position position="1"/>
    </location>
</feature>
<feature type="non-terminal residue" evidence="13">
    <location>
        <position position="180"/>
    </location>
</feature>
<dbReference type="GO" id="GO:0006302">
    <property type="term" value="P:double-strand break repair"/>
    <property type="evidence" value="ECO:0007669"/>
    <property type="project" value="TreeGrafter"/>
</dbReference>
<comment type="caution">
    <text evidence="13">The sequence shown here is derived from an EMBL/GenBank/DDBJ whole genome shotgun (WGS) entry which is preliminary data.</text>
</comment>
<dbReference type="Proteomes" id="UP000736164">
    <property type="component" value="Unassembled WGS sequence"/>
</dbReference>